<evidence type="ECO:0000313" key="4">
    <source>
        <dbReference type="Proteomes" id="UP001370299"/>
    </source>
</evidence>
<proteinExistence type="predicted"/>
<dbReference type="SUPFAM" id="SSF47413">
    <property type="entry name" value="lambda repressor-like DNA-binding domains"/>
    <property type="match status" value="1"/>
</dbReference>
<reference evidence="3 4" key="1">
    <citation type="submission" date="2024-03" db="EMBL/GenBank/DDBJ databases">
        <title>Whole genomes of four grape xylem sap localized bacterial endophytes.</title>
        <authorList>
            <person name="Kumar G."/>
            <person name="Savka M.A."/>
        </authorList>
    </citation>
    <scope>NUCLEOTIDE SEQUENCE [LARGE SCALE GENOMIC DNA]</scope>
    <source>
        <strain evidence="3 4">RIT_GXS8</strain>
    </source>
</reference>
<dbReference type="PROSITE" id="PS50943">
    <property type="entry name" value="HTH_CROC1"/>
    <property type="match status" value="1"/>
</dbReference>
<dbReference type="PANTHER" id="PTHR35010">
    <property type="entry name" value="BLL4672 PROTEIN-RELATED"/>
    <property type="match status" value="1"/>
</dbReference>
<accession>A0ABU8YC86</accession>
<dbReference type="Pfam" id="PF17765">
    <property type="entry name" value="MLTR_LBD"/>
    <property type="match status" value="1"/>
</dbReference>
<sequence>MVSRATLVGDYLRARRDATPPVAVGLAPDPNRRVPGLRREEVAAAAGISAEYYLRLEQGRDHQPSTQVLLALARALALDDTGRTYLLRLSEPAPPPPDPRTRTPDDPELRRLVARHDAPAFVADEVIGVVAANPLAAALSGSMRPGANRLVQMFTAMDRTIYPEWSRRAREMVAVFRMRADPADPRLVDIVGRLSVRDPDFAAAWASHDTRVFTTGPAYEVIPPFGLLEFECEDLGIPGRRGLTLTTLYAEPGSRAAAVIAFVREHLAHDVHPSLSPSLNPARPRSALGDLEHHDDPRDEHRGGDE</sequence>
<dbReference type="PANTHER" id="PTHR35010:SF2">
    <property type="entry name" value="BLL4672 PROTEIN"/>
    <property type="match status" value="1"/>
</dbReference>
<dbReference type="CDD" id="cd00093">
    <property type="entry name" value="HTH_XRE"/>
    <property type="match status" value="1"/>
</dbReference>
<feature type="domain" description="HTH cro/C1-type" evidence="2">
    <location>
        <begin position="36"/>
        <end position="83"/>
    </location>
</feature>
<feature type="region of interest" description="Disordered" evidence="1">
    <location>
        <begin position="273"/>
        <end position="306"/>
    </location>
</feature>
<dbReference type="EMBL" id="JBBLYY010000061">
    <property type="protein sequence ID" value="MEK0172143.1"/>
    <property type="molecule type" value="Genomic_DNA"/>
</dbReference>
<dbReference type="InterPro" id="IPR001387">
    <property type="entry name" value="Cro/C1-type_HTH"/>
</dbReference>
<organism evidence="3 4">
    <name type="scientific">Curtobacterium citreum</name>
    <dbReference type="NCBI Taxonomy" id="2036"/>
    <lineage>
        <taxon>Bacteria</taxon>
        <taxon>Bacillati</taxon>
        <taxon>Actinomycetota</taxon>
        <taxon>Actinomycetes</taxon>
        <taxon>Micrococcales</taxon>
        <taxon>Microbacteriaceae</taxon>
        <taxon>Curtobacterium</taxon>
    </lineage>
</organism>
<dbReference type="Proteomes" id="UP001370299">
    <property type="component" value="Unassembled WGS sequence"/>
</dbReference>
<feature type="compositionally biased region" description="Basic and acidic residues" evidence="1">
    <location>
        <begin position="290"/>
        <end position="306"/>
    </location>
</feature>
<dbReference type="SMART" id="SM00530">
    <property type="entry name" value="HTH_XRE"/>
    <property type="match status" value="1"/>
</dbReference>
<dbReference type="Gene3D" id="3.30.450.180">
    <property type="match status" value="1"/>
</dbReference>
<dbReference type="Gene3D" id="1.10.260.40">
    <property type="entry name" value="lambda repressor-like DNA-binding domains"/>
    <property type="match status" value="1"/>
</dbReference>
<keyword evidence="4" id="KW-1185">Reference proteome</keyword>
<dbReference type="InterPro" id="IPR010982">
    <property type="entry name" value="Lambda_DNA-bd_dom_sf"/>
</dbReference>
<name>A0ABU8YC86_9MICO</name>
<evidence type="ECO:0000256" key="1">
    <source>
        <dbReference type="SAM" id="MobiDB-lite"/>
    </source>
</evidence>
<gene>
    <name evidence="3" type="ORF">WMN62_11750</name>
</gene>
<dbReference type="Pfam" id="PF13560">
    <property type="entry name" value="HTH_31"/>
    <property type="match status" value="1"/>
</dbReference>
<evidence type="ECO:0000313" key="3">
    <source>
        <dbReference type="EMBL" id="MEK0172143.1"/>
    </source>
</evidence>
<dbReference type="InterPro" id="IPR041413">
    <property type="entry name" value="MLTR_LBD"/>
</dbReference>
<comment type="caution">
    <text evidence="3">The sequence shown here is derived from an EMBL/GenBank/DDBJ whole genome shotgun (WGS) entry which is preliminary data.</text>
</comment>
<dbReference type="RefSeq" id="WP_340197515.1">
    <property type="nucleotide sequence ID" value="NZ_JBBKAP010000072.1"/>
</dbReference>
<evidence type="ECO:0000259" key="2">
    <source>
        <dbReference type="PROSITE" id="PS50943"/>
    </source>
</evidence>
<protein>
    <submittedName>
        <fullName evidence="3">Helix-turn-helix transcriptional regulator</fullName>
    </submittedName>
</protein>